<dbReference type="PANTHER" id="PTHR34606">
    <property type="entry name" value="BON DOMAIN-CONTAINING PROTEIN"/>
    <property type="match status" value="1"/>
</dbReference>
<dbReference type="InterPro" id="IPR051686">
    <property type="entry name" value="Lipoprotein_DolP"/>
</dbReference>
<gene>
    <name evidence="2" type="ORF">CYG68_14405</name>
</gene>
<protein>
    <recommendedName>
        <fullName evidence="1">BON domain-containing protein</fullName>
    </recommendedName>
</protein>
<feature type="domain" description="BON" evidence="1">
    <location>
        <begin position="98"/>
        <end position="166"/>
    </location>
</feature>
<dbReference type="AlphaFoldDB" id="A0A8I0U706"/>
<dbReference type="EMBL" id="PKLF01000012">
    <property type="protein sequence ID" value="MBE8613584.1"/>
    <property type="molecule type" value="Genomic_DNA"/>
</dbReference>
<dbReference type="PANTHER" id="PTHR34606:SF15">
    <property type="entry name" value="BON DOMAIN-CONTAINING PROTEIN"/>
    <property type="match status" value="1"/>
</dbReference>
<name>A0A8I0U706_MORMO</name>
<dbReference type="PROSITE" id="PS50914">
    <property type="entry name" value="BON"/>
    <property type="match status" value="1"/>
</dbReference>
<evidence type="ECO:0000313" key="3">
    <source>
        <dbReference type="Proteomes" id="UP000650477"/>
    </source>
</evidence>
<comment type="caution">
    <text evidence="2">The sequence shown here is derived from an EMBL/GenBank/DDBJ whole genome shotgun (WGS) entry which is preliminary data.</text>
</comment>
<dbReference type="Gene3D" id="3.30.1340.30">
    <property type="match status" value="1"/>
</dbReference>
<accession>A0A8I0U706</accession>
<organism evidence="2 3">
    <name type="scientific">Morganella morganii</name>
    <name type="common">Proteus morganii</name>
    <dbReference type="NCBI Taxonomy" id="582"/>
    <lineage>
        <taxon>Bacteria</taxon>
        <taxon>Pseudomonadati</taxon>
        <taxon>Pseudomonadota</taxon>
        <taxon>Gammaproteobacteria</taxon>
        <taxon>Enterobacterales</taxon>
        <taxon>Morganellaceae</taxon>
        <taxon>Morganella</taxon>
    </lineage>
</organism>
<proteinExistence type="predicted"/>
<dbReference type="Pfam" id="PF04972">
    <property type="entry name" value="BON"/>
    <property type="match status" value="1"/>
</dbReference>
<evidence type="ECO:0000259" key="1">
    <source>
        <dbReference type="PROSITE" id="PS50914"/>
    </source>
</evidence>
<sequence>MRTRLRRVFFMAELRYTDRQMMFIMKMKKDTIMRNTMKSLAVLLVSGALFSASAMAGESLSQKAGQAWDSASQSAEDLGKQAEQKFDGAVKDASLLVDDSTITAKIRGQLLSADDIDSNDIAVKTINGTVYLSGFVTTDAQRTKIIDIAKGVPGVRAVEVSIGQYK</sequence>
<dbReference type="InterPro" id="IPR007055">
    <property type="entry name" value="BON_dom"/>
</dbReference>
<evidence type="ECO:0000313" key="2">
    <source>
        <dbReference type="EMBL" id="MBE8613584.1"/>
    </source>
</evidence>
<reference evidence="2" key="1">
    <citation type="submission" date="2017-12" db="EMBL/GenBank/DDBJ databases">
        <title>Genome sequencing and analysis.</title>
        <authorList>
            <person name="Huang Y.-T."/>
        </authorList>
    </citation>
    <scope>NUCLEOTIDE SEQUENCE</scope>
    <source>
        <strain evidence="2">VGH116</strain>
    </source>
</reference>
<dbReference type="Proteomes" id="UP000650477">
    <property type="component" value="Unassembled WGS sequence"/>
</dbReference>